<dbReference type="Pfam" id="PF03966">
    <property type="entry name" value="Trm112p"/>
    <property type="match status" value="1"/>
</dbReference>
<evidence type="ECO:0000313" key="2">
    <source>
        <dbReference type="EMBL" id="MDC8830934.1"/>
    </source>
</evidence>
<evidence type="ECO:0000313" key="3">
    <source>
        <dbReference type="Proteomes" id="UP001218788"/>
    </source>
</evidence>
<organism evidence="2 3">
    <name type="scientific">Alteromonas gilva</name>
    <dbReference type="NCBI Taxonomy" id="2987522"/>
    <lineage>
        <taxon>Bacteria</taxon>
        <taxon>Pseudomonadati</taxon>
        <taxon>Pseudomonadota</taxon>
        <taxon>Gammaproteobacteria</taxon>
        <taxon>Alteromonadales</taxon>
        <taxon>Alteromonadaceae</taxon>
        <taxon>Alteromonas/Salinimonas group</taxon>
        <taxon>Alteromonas</taxon>
    </lineage>
</organism>
<dbReference type="RefSeq" id="WP_273639925.1">
    <property type="nucleotide sequence ID" value="NZ_JAQQXP010000001.1"/>
</dbReference>
<dbReference type="PANTHER" id="PTHR33505:SF4">
    <property type="entry name" value="PROTEIN PREY, MITOCHONDRIAL"/>
    <property type="match status" value="1"/>
</dbReference>
<name>A0ABT5L3C8_9ALTE</name>
<dbReference type="PANTHER" id="PTHR33505">
    <property type="entry name" value="ZGC:162634"/>
    <property type="match status" value="1"/>
</dbReference>
<sequence length="68" mass="7669">MAFDKKLLEIIACPVCKGKLMFTEKSDKPALVCRFDRLVYPLNEGIPVLIEEQAEAISLDELDMLKKG</sequence>
<dbReference type="SUPFAM" id="SSF158997">
    <property type="entry name" value="Trm112p-like"/>
    <property type="match status" value="1"/>
</dbReference>
<proteinExistence type="inferred from homology"/>
<dbReference type="Gene3D" id="2.20.25.10">
    <property type="match status" value="1"/>
</dbReference>
<comment type="caution">
    <text evidence="2">The sequence shown here is derived from an EMBL/GenBank/DDBJ whole genome shotgun (WGS) entry which is preliminary data.</text>
</comment>
<dbReference type="EMBL" id="JAQQXP010000001">
    <property type="protein sequence ID" value="MDC8830934.1"/>
    <property type="molecule type" value="Genomic_DNA"/>
</dbReference>
<dbReference type="Proteomes" id="UP001218788">
    <property type="component" value="Unassembled WGS sequence"/>
</dbReference>
<dbReference type="HAMAP" id="MF_01187">
    <property type="entry name" value="UPF0434"/>
    <property type="match status" value="1"/>
</dbReference>
<evidence type="ECO:0000256" key="1">
    <source>
        <dbReference type="HAMAP-Rule" id="MF_01187"/>
    </source>
</evidence>
<dbReference type="InterPro" id="IPR005651">
    <property type="entry name" value="Trm112-like"/>
</dbReference>
<keyword evidence="3" id="KW-1185">Reference proteome</keyword>
<accession>A0ABT5L3C8</accession>
<protein>
    <recommendedName>
        <fullName evidence="1">UPF0434 protein OIK42_09190</fullName>
    </recommendedName>
</protein>
<reference evidence="2 3" key="1">
    <citation type="submission" date="2022-10" db="EMBL/GenBank/DDBJ databases">
        <title>Alteromonas sp. chi3 Genome sequencing.</title>
        <authorList>
            <person name="Park S."/>
        </authorList>
    </citation>
    <scope>NUCLEOTIDE SEQUENCE [LARGE SCALE GENOMIC DNA]</scope>
    <source>
        <strain evidence="3">chi3</strain>
    </source>
</reference>
<comment type="similarity">
    <text evidence="1">Belongs to the UPF0434 family.</text>
</comment>
<gene>
    <name evidence="2" type="ORF">OIK42_09190</name>
</gene>